<gene>
    <name evidence="4" type="ORF">HNP60_002732</name>
</gene>
<dbReference type="SUPFAM" id="SSF53474">
    <property type="entry name" value="alpha/beta-Hydrolases"/>
    <property type="match status" value="1"/>
</dbReference>
<keyword evidence="4" id="KW-0031">Aminopeptidase</keyword>
<evidence type="ECO:0000256" key="2">
    <source>
        <dbReference type="ARBA" id="ARBA00022825"/>
    </source>
</evidence>
<dbReference type="InterPro" id="IPR029058">
    <property type="entry name" value="AB_hydrolase_fold"/>
</dbReference>
<dbReference type="Pfam" id="PF07676">
    <property type="entry name" value="PD40"/>
    <property type="match status" value="2"/>
</dbReference>
<dbReference type="RefSeq" id="WP_184154610.1">
    <property type="nucleotide sequence ID" value="NZ_JACHKA010000001.1"/>
</dbReference>
<name>A0ABR6NHK1_9SPHN</name>
<evidence type="ECO:0000313" key="5">
    <source>
        <dbReference type="Proteomes" id="UP001138540"/>
    </source>
</evidence>
<dbReference type="InterPro" id="IPR001375">
    <property type="entry name" value="Peptidase_S9_cat"/>
</dbReference>
<dbReference type="EMBL" id="JACHKA010000001">
    <property type="protein sequence ID" value="MBB5986758.1"/>
    <property type="molecule type" value="Genomic_DNA"/>
</dbReference>
<protein>
    <submittedName>
        <fullName evidence="4">Dipeptidyl aminopeptidase/acylaminoacyl peptidase</fullName>
    </submittedName>
</protein>
<sequence length="674" mass="73714">MIGVCLAVAMGAAGPAVSVDRVTARTVARVITPADIADLTDLADAEISPDGRHLLYVTRPGIGQRDSHSAIWIVPTDGSAPARPLTVSASLDDAPQWSPDGRTIAFLSNRPQPGVREEADRNLRPATFGPDQPIAGEPTRQLWTISLSGGEAQPLTAIGRDIRSFRWSPDGHSIALLAPDPLTAQVRADRAAKRDWVEADVPREFNRVWILDLASRGLRRIAVPDRDASDLSWSPDGKQLALRVAATAGLNDFFYRSDLVLVDAASGTVERTVFKGVYGTASWSPDGRRIVFIAPDQGNIGIRGFVADVATGATREVGATFDGTLKRLDWSRVNGTILARTIVHDRTIVSRIDVATGRFSPLIDFDGHIRDYSVADDGTIAFVGSQVDRPADAWISRRGKLRRLTDINPQMRNWRLAKVEKVRWSSSRDGKPIYGLLFTPPDAKPDVPIKTVVQPHGGPQGVWTASWQGSWTDWAQILAARGYAVLLPNPRGSEGQGSAFSRGVKDGWGIADYQDIVDGIDMLIARKVTDPARIGIGGWSYGGFMSAYAITHDTRFKTAIVGAGVTDLFNLSLGTDTPDWFAGYYGLSPASIAKMDAVSPLRAIDRAQGPVLVLHGQEDRRVPLTQGLAFYQGLRLQGKEARMVSYPREPHWIREREHQLDVQRRVLDWFDEHL</sequence>
<organism evidence="4 5">
    <name type="scientific">Sphingobium lignivorans</name>
    <dbReference type="NCBI Taxonomy" id="2735886"/>
    <lineage>
        <taxon>Bacteria</taxon>
        <taxon>Pseudomonadati</taxon>
        <taxon>Pseudomonadota</taxon>
        <taxon>Alphaproteobacteria</taxon>
        <taxon>Sphingomonadales</taxon>
        <taxon>Sphingomonadaceae</taxon>
        <taxon>Sphingobium</taxon>
    </lineage>
</organism>
<reference evidence="4 5" key="1">
    <citation type="submission" date="2020-08" db="EMBL/GenBank/DDBJ databases">
        <title>Exploring microbial biodiversity for novel pathways involved in the catabolism of aromatic compounds derived from lignin.</title>
        <authorList>
            <person name="Elkins J."/>
        </authorList>
    </citation>
    <scope>NUCLEOTIDE SEQUENCE [LARGE SCALE GENOMIC DNA]</scope>
    <source>
        <strain evidence="4 5">B1D3A</strain>
    </source>
</reference>
<comment type="caution">
    <text evidence="4">The sequence shown here is derived from an EMBL/GenBank/DDBJ whole genome shotgun (WGS) entry which is preliminary data.</text>
</comment>
<accession>A0ABR6NHK1</accession>
<dbReference type="GO" id="GO:0004177">
    <property type="term" value="F:aminopeptidase activity"/>
    <property type="evidence" value="ECO:0007669"/>
    <property type="project" value="UniProtKB-KW"/>
</dbReference>
<dbReference type="Gene3D" id="2.120.10.30">
    <property type="entry name" value="TolB, C-terminal domain"/>
    <property type="match status" value="2"/>
</dbReference>
<feature type="domain" description="Peptidase S9 prolyl oligopeptidase catalytic" evidence="3">
    <location>
        <begin position="475"/>
        <end position="674"/>
    </location>
</feature>
<keyword evidence="2" id="KW-0720">Serine protease</keyword>
<dbReference type="PANTHER" id="PTHR42776">
    <property type="entry name" value="SERINE PEPTIDASE S9 FAMILY MEMBER"/>
    <property type="match status" value="1"/>
</dbReference>
<dbReference type="SUPFAM" id="SSF82171">
    <property type="entry name" value="DPP6 N-terminal domain-like"/>
    <property type="match status" value="1"/>
</dbReference>
<dbReference type="Proteomes" id="UP001138540">
    <property type="component" value="Unassembled WGS sequence"/>
</dbReference>
<evidence type="ECO:0000313" key="4">
    <source>
        <dbReference type="EMBL" id="MBB5986758.1"/>
    </source>
</evidence>
<keyword evidence="1" id="KW-0378">Hydrolase</keyword>
<dbReference type="InterPro" id="IPR011042">
    <property type="entry name" value="6-blade_b-propeller_TolB-like"/>
</dbReference>
<dbReference type="InterPro" id="IPR011659">
    <property type="entry name" value="WD40"/>
</dbReference>
<keyword evidence="5" id="KW-1185">Reference proteome</keyword>
<evidence type="ECO:0000256" key="1">
    <source>
        <dbReference type="ARBA" id="ARBA00022801"/>
    </source>
</evidence>
<dbReference type="Pfam" id="PF00326">
    <property type="entry name" value="Peptidase_S9"/>
    <property type="match status" value="1"/>
</dbReference>
<keyword evidence="4" id="KW-0645">Protease</keyword>
<evidence type="ECO:0000259" key="3">
    <source>
        <dbReference type="Pfam" id="PF00326"/>
    </source>
</evidence>
<proteinExistence type="predicted"/>
<dbReference type="PANTHER" id="PTHR42776:SF27">
    <property type="entry name" value="DIPEPTIDYL PEPTIDASE FAMILY MEMBER 6"/>
    <property type="match status" value="1"/>
</dbReference>
<dbReference type="Gene3D" id="3.40.50.1820">
    <property type="entry name" value="alpha/beta hydrolase"/>
    <property type="match status" value="1"/>
</dbReference>